<organism evidence="1">
    <name type="scientific">Ixodes ricinus</name>
    <name type="common">Common tick</name>
    <name type="synonym">Acarus ricinus</name>
    <dbReference type="NCBI Taxonomy" id="34613"/>
    <lineage>
        <taxon>Eukaryota</taxon>
        <taxon>Metazoa</taxon>
        <taxon>Ecdysozoa</taxon>
        <taxon>Arthropoda</taxon>
        <taxon>Chelicerata</taxon>
        <taxon>Arachnida</taxon>
        <taxon>Acari</taxon>
        <taxon>Parasitiformes</taxon>
        <taxon>Ixodida</taxon>
        <taxon>Ixodoidea</taxon>
        <taxon>Ixodidae</taxon>
        <taxon>Ixodinae</taxon>
        <taxon>Ixodes</taxon>
    </lineage>
</organism>
<reference evidence="1" key="1">
    <citation type="submission" date="2019-12" db="EMBL/GenBank/DDBJ databases">
        <title>An insight into the sialome of adult female Ixodes ricinus ticks feeding for 6 days.</title>
        <authorList>
            <person name="Perner J."/>
            <person name="Ribeiro J.M.C."/>
        </authorList>
    </citation>
    <scope>NUCLEOTIDE SEQUENCE</scope>
    <source>
        <strain evidence="1">Semi-engorged</strain>
        <tissue evidence="1">Salivary glands</tissue>
    </source>
</reference>
<protein>
    <submittedName>
        <fullName evidence="1">Uncharacterized protein</fullName>
    </submittedName>
</protein>
<dbReference type="AlphaFoldDB" id="A0A6B0V1C9"/>
<sequence length="190" mass="21991">MAVLFLVQALHLEHSRSTSPKLACSAGVNAVPLLIRRTRTDSYLVDLVGIYRLVTVEPSEVGRPHLHGKFTLFLGVYRVIRFRMRGRASRGGVKYVFRCSPVCPAVAGDFAVPEKQRDEQVGARYTKLRRHFLDLFYCSALWSDSACCVNPCWRVCKHYDMRYRRTLSCDILGRRQYRPQFGLPHRRSRR</sequence>
<accession>A0A6B0V1C9</accession>
<proteinExistence type="predicted"/>
<evidence type="ECO:0000313" key="1">
    <source>
        <dbReference type="EMBL" id="MXU95626.1"/>
    </source>
</evidence>
<name>A0A6B0V1C9_IXORI</name>
<dbReference type="EMBL" id="GIFC01013543">
    <property type="protein sequence ID" value="MXU95626.1"/>
    <property type="molecule type" value="Transcribed_RNA"/>
</dbReference>